<reference evidence="2" key="1">
    <citation type="submission" date="2017-06" db="EMBL/GenBank/DDBJ databases">
        <authorList>
            <person name="Cremers G."/>
        </authorList>
    </citation>
    <scope>NUCLEOTIDE SEQUENCE [LARGE SCALE GENOMIC DNA]</scope>
</reference>
<dbReference type="AlphaFoldDB" id="A0A284VJ47"/>
<dbReference type="Proteomes" id="UP000218615">
    <property type="component" value="Unassembled WGS sequence"/>
</dbReference>
<keyword evidence="2" id="KW-1185">Reference proteome</keyword>
<protein>
    <submittedName>
        <fullName evidence="1">Uncharacterized protein</fullName>
    </submittedName>
</protein>
<evidence type="ECO:0000313" key="1">
    <source>
        <dbReference type="EMBL" id="SNQ59304.1"/>
    </source>
</evidence>
<evidence type="ECO:0000313" key="2">
    <source>
        <dbReference type="Proteomes" id="UP000218615"/>
    </source>
</evidence>
<proteinExistence type="predicted"/>
<dbReference type="EMBL" id="FZMP01000017">
    <property type="protein sequence ID" value="SNQ59304.1"/>
    <property type="molecule type" value="Genomic_DNA"/>
</dbReference>
<sequence>MIDEVRKYNPLFGVQDLKAYFRAGKYLYETLKLIPEKPDPILIQQMFAQITKIGSINTP</sequence>
<accession>A0A284VJ47</accession>
<name>A0A284VJ47_9EURY</name>
<organism evidence="1 2">
    <name type="scientific">Candidatus Methanoperedens nitratireducens</name>
    <dbReference type="NCBI Taxonomy" id="1392998"/>
    <lineage>
        <taxon>Archaea</taxon>
        <taxon>Methanobacteriati</taxon>
        <taxon>Methanobacteriota</taxon>
        <taxon>Stenosarchaea group</taxon>
        <taxon>Methanomicrobia</taxon>
        <taxon>Methanosarcinales</taxon>
        <taxon>ANME-2 cluster</taxon>
        <taxon>Candidatus Methanoperedentaceae</taxon>
        <taxon>Candidatus Methanoperedens</taxon>
    </lineage>
</organism>
<gene>
    <name evidence="1" type="ORF">MNV_1130011</name>
</gene>